<dbReference type="InterPro" id="IPR030184">
    <property type="entry name" value="WAT1-related"/>
</dbReference>
<dbReference type="EMBL" id="PQIB02000014">
    <property type="protein sequence ID" value="RLM69125.1"/>
    <property type="molecule type" value="Genomic_DNA"/>
</dbReference>
<feature type="transmembrane region" description="Helical" evidence="5">
    <location>
        <begin position="64"/>
        <end position="86"/>
    </location>
</feature>
<feature type="transmembrane region" description="Helical" evidence="5">
    <location>
        <begin position="35"/>
        <end position="52"/>
    </location>
</feature>
<evidence type="ECO:0000256" key="1">
    <source>
        <dbReference type="ARBA" id="ARBA00004141"/>
    </source>
</evidence>
<dbReference type="PANTHER" id="PTHR31218">
    <property type="entry name" value="WAT1-RELATED PROTEIN"/>
    <property type="match status" value="1"/>
</dbReference>
<gene>
    <name evidence="6" type="ORF">C2845_PM17G06800</name>
</gene>
<comment type="caution">
    <text evidence="6">The sequence shown here is derived from an EMBL/GenBank/DDBJ whole genome shotgun (WGS) entry which is preliminary data.</text>
</comment>
<feature type="transmembrane region" description="Helical" evidence="5">
    <location>
        <begin position="98"/>
        <end position="117"/>
    </location>
</feature>
<evidence type="ECO:0000256" key="4">
    <source>
        <dbReference type="ARBA" id="ARBA00023136"/>
    </source>
</evidence>
<dbReference type="SUPFAM" id="SSF103481">
    <property type="entry name" value="Multidrug resistance efflux transporter EmrE"/>
    <property type="match status" value="1"/>
</dbReference>
<reference evidence="7" key="1">
    <citation type="journal article" date="2019" name="Nat. Commun.">
        <title>The genome of broomcorn millet.</title>
        <authorList>
            <person name="Zou C."/>
            <person name="Miki D."/>
            <person name="Li D."/>
            <person name="Tang Q."/>
            <person name="Xiao L."/>
            <person name="Rajput S."/>
            <person name="Deng P."/>
            <person name="Jia W."/>
            <person name="Huang R."/>
            <person name="Zhang M."/>
            <person name="Sun Y."/>
            <person name="Hu J."/>
            <person name="Fu X."/>
            <person name="Schnable P.S."/>
            <person name="Li F."/>
            <person name="Zhang H."/>
            <person name="Feng B."/>
            <person name="Zhu X."/>
            <person name="Liu R."/>
            <person name="Schnable J.C."/>
            <person name="Zhu J.-K."/>
            <person name="Zhang H."/>
        </authorList>
    </citation>
    <scope>NUCLEOTIDE SEQUENCE [LARGE SCALE GENOMIC DNA]</scope>
</reference>
<evidence type="ECO:0000256" key="2">
    <source>
        <dbReference type="ARBA" id="ARBA00022692"/>
    </source>
</evidence>
<evidence type="ECO:0000313" key="6">
    <source>
        <dbReference type="EMBL" id="RLM69125.1"/>
    </source>
</evidence>
<name>A0A3L6PZI4_PANMI</name>
<proteinExistence type="predicted"/>
<keyword evidence="7" id="KW-1185">Reference proteome</keyword>
<keyword evidence="2 5" id="KW-0812">Transmembrane</keyword>
<evidence type="ECO:0000256" key="3">
    <source>
        <dbReference type="ARBA" id="ARBA00022989"/>
    </source>
</evidence>
<keyword evidence="4 5" id="KW-0472">Membrane</keyword>
<evidence type="ECO:0000256" key="5">
    <source>
        <dbReference type="SAM" id="Phobius"/>
    </source>
</evidence>
<dbReference type="AlphaFoldDB" id="A0A3L6PZI4"/>
<feature type="transmembrane region" description="Helical" evidence="5">
    <location>
        <begin position="137"/>
        <end position="167"/>
    </location>
</feature>
<evidence type="ECO:0000313" key="7">
    <source>
        <dbReference type="Proteomes" id="UP000275267"/>
    </source>
</evidence>
<dbReference type="OrthoDB" id="670984at2759"/>
<dbReference type="GO" id="GO:0016020">
    <property type="term" value="C:membrane"/>
    <property type="evidence" value="ECO:0007669"/>
    <property type="project" value="InterPro"/>
</dbReference>
<protein>
    <submittedName>
        <fullName evidence="6">WAT1-related protein</fullName>
    </submittedName>
</protein>
<comment type="subcellular location">
    <subcellularLocation>
        <location evidence="1">Membrane</location>
        <topology evidence="1">Multi-pass membrane protein</topology>
    </subcellularLocation>
</comment>
<dbReference type="STRING" id="4540.A0A3L6PZI4"/>
<dbReference type="Proteomes" id="UP000275267">
    <property type="component" value="Unassembled WGS sequence"/>
</dbReference>
<dbReference type="GO" id="GO:0022857">
    <property type="term" value="F:transmembrane transporter activity"/>
    <property type="evidence" value="ECO:0007669"/>
    <property type="project" value="InterPro"/>
</dbReference>
<dbReference type="InterPro" id="IPR037185">
    <property type="entry name" value="EmrE-like"/>
</dbReference>
<sequence length="177" mass="19972">MFLSYYKGKALHLWGSSLHYHSYEREYAANHHVRGTILLLGSSVTFACWYPIQSMVNKVYPHKYWSSLATCFLGGLQTTLIGIILRRDRNTWKLGWDLQLLTIVYTGVLATAVRTTWSHGPLPSEAQRTHHITVFTTVLGSIFLGDAITIGSLLGAAIVITGLYNFLWGKSKELQRK</sequence>
<keyword evidence="3 5" id="KW-1133">Transmembrane helix</keyword>
<accession>A0A3L6PZI4</accession>
<organism evidence="6 7">
    <name type="scientific">Panicum miliaceum</name>
    <name type="common">Proso millet</name>
    <name type="synonym">Broomcorn millet</name>
    <dbReference type="NCBI Taxonomy" id="4540"/>
    <lineage>
        <taxon>Eukaryota</taxon>
        <taxon>Viridiplantae</taxon>
        <taxon>Streptophyta</taxon>
        <taxon>Embryophyta</taxon>
        <taxon>Tracheophyta</taxon>
        <taxon>Spermatophyta</taxon>
        <taxon>Magnoliopsida</taxon>
        <taxon>Liliopsida</taxon>
        <taxon>Poales</taxon>
        <taxon>Poaceae</taxon>
        <taxon>PACMAD clade</taxon>
        <taxon>Panicoideae</taxon>
        <taxon>Panicodae</taxon>
        <taxon>Paniceae</taxon>
        <taxon>Panicinae</taxon>
        <taxon>Panicum</taxon>
        <taxon>Panicum sect. Panicum</taxon>
    </lineage>
</organism>